<feature type="compositionally biased region" description="Basic and acidic residues" evidence="1">
    <location>
        <begin position="1056"/>
        <end position="1066"/>
    </location>
</feature>
<keyword evidence="4" id="KW-1185">Reference proteome</keyword>
<sequence length="1155" mass="129700">MSLSRCAARGAQLGEAVSRVAPPGDPDDAPPPSSKRPRLKGPGSASEVEWRLPSAPRLSEAEKVWPSPPRAFRAPLVSAAVLLDPSTDARAESPVSGAHVCNLPRCQDGKWEMSSRVQPLPSASPDGGVRAPGGSREAGPRGPEAQGGPLPSAAAAAAAAAAARSVPGGAKKAAGGRFSVRGRDGIQEGRGYVKQTENLFLGITLSREIKSACHDTKSRGRADTVTPANRKENNVSASTLHVSKSPTQPSMEIARPSYFGDRSTISIPEFPTDLNSKMSSVYLKGIAKKENDKNEAYVRDFTNIYWSQNRPDVKKQKLQDGKNIADAEGEDIFSACYESNHQSLSNQNICVRKGDLISFNYYNHSSIKSDVTGSGKSITRILGNANSKAAETCLDVDIFTRLEKSQSRDYDIKHVLEKREGCLIIETYKTQSENVKKTGEKSIFLRLLEIDLLSKEGYHHAEAINTHEKQLKPLMIGTLGSQNALMIFFGLKGEGENNNMAQLRYYTAQEGSHLGNIFESLIMAIFYFREHISGNRKGDNILTWCEIFKDKKQISLQNLITKIMNVNRKNMLSIHLQTSVSKPLNSILKTNIASLLNSFDALKRIENGSKLEEKCIAKSIMPLHYSKNILEENHTVNLGRISTFSRQLGDMKPILEKRKLLKSDQIFEECKKKPINSFSLTTKNKPFPTFETYKKFPLSMDFDDGDEISLTKEIYETKNCPEQFTNDKNWAHRSPNTVETLKSGSIFKRNSHRYTNEKFYKINMYNQNLDIERKLERNKISSFNFKCLFEDFFNTRQQAIPTNHNVKHSEQTNPRSVIELLNFGSLQSETKEKKHDSILKAEANETAQSLTNSVEVNKDTKVEKEEKNNFYSMDGTFSVQPISLKSKKVNAEETKYVHQNNEADRNEDEGVLQESELANSKHFHPKNDSSECVIHQFETDLSLGNNECFPDLNAECLSTEALTIANDFEMKSKFDLVLAELHMFHEISQESKNLSAVGTHNGQEIYFRENNDIKEVKVEIKKDLPTVTVNKICESSLLCQSITCPNTPKRHQSSFKWERAPDHGEQEVPNEYSRPRTLDEELLYPISKEDCEKPSPKRSAFFSDELEEKFNYLLKGGSNFSHGISRVLPLKTCSRPIRIGLSRKAKLKQLHPYLK</sequence>
<gene>
    <name evidence="3" type="ORF">NYPRO_LOCUS9155</name>
</gene>
<evidence type="ECO:0000313" key="3">
    <source>
        <dbReference type="EMBL" id="CAD7676360.1"/>
    </source>
</evidence>
<dbReference type="InterPro" id="IPR053355">
    <property type="entry name" value="RAD51-associated"/>
</dbReference>
<dbReference type="InterPro" id="IPR031419">
    <property type="entry name" value="RAD51_interact"/>
</dbReference>
<dbReference type="Pfam" id="PF15696">
    <property type="entry name" value="RAD51_interact"/>
    <property type="match status" value="1"/>
</dbReference>
<dbReference type="Proteomes" id="UP000645828">
    <property type="component" value="Unassembled WGS sequence"/>
</dbReference>
<evidence type="ECO:0000259" key="2">
    <source>
        <dbReference type="Pfam" id="PF15696"/>
    </source>
</evidence>
<name>A0A811YFK9_NYCPR</name>
<feature type="region of interest" description="Disordered" evidence="1">
    <location>
        <begin position="114"/>
        <end position="153"/>
    </location>
</feature>
<accession>A0A811YFK9</accession>
<protein>
    <submittedName>
        <fullName evidence="3">(raccoon dog) hypothetical protein</fullName>
    </submittedName>
</protein>
<dbReference type="PANTHER" id="PTHR39229:SF1">
    <property type="entry name" value="RAD51-ASSOCIATED PROTEIN 2"/>
    <property type="match status" value="1"/>
</dbReference>
<feature type="domain" description="RAD51 interacting motif" evidence="2">
    <location>
        <begin position="1116"/>
        <end position="1154"/>
    </location>
</feature>
<feature type="compositionally biased region" description="Polar residues" evidence="1">
    <location>
        <begin position="234"/>
        <end position="250"/>
    </location>
</feature>
<proteinExistence type="predicted"/>
<organism evidence="3 4">
    <name type="scientific">Nyctereutes procyonoides</name>
    <name type="common">Raccoon dog</name>
    <name type="synonym">Canis procyonoides</name>
    <dbReference type="NCBI Taxonomy" id="34880"/>
    <lineage>
        <taxon>Eukaryota</taxon>
        <taxon>Metazoa</taxon>
        <taxon>Chordata</taxon>
        <taxon>Craniata</taxon>
        <taxon>Vertebrata</taxon>
        <taxon>Euteleostomi</taxon>
        <taxon>Mammalia</taxon>
        <taxon>Eutheria</taxon>
        <taxon>Laurasiatheria</taxon>
        <taxon>Carnivora</taxon>
        <taxon>Caniformia</taxon>
        <taxon>Canidae</taxon>
        <taxon>Nyctereutes</taxon>
    </lineage>
</organism>
<dbReference type="AlphaFoldDB" id="A0A811YFK9"/>
<reference evidence="3" key="1">
    <citation type="submission" date="2020-12" db="EMBL/GenBank/DDBJ databases">
        <authorList>
            <consortium name="Molecular Ecology Group"/>
        </authorList>
    </citation>
    <scope>NUCLEOTIDE SEQUENCE</scope>
    <source>
        <strain evidence="3">TBG_1078</strain>
    </source>
</reference>
<evidence type="ECO:0000256" key="1">
    <source>
        <dbReference type="SAM" id="MobiDB-lite"/>
    </source>
</evidence>
<dbReference type="EMBL" id="CAJHUB010000677">
    <property type="protein sequence ID" value="CAD7676360.1"/>
    <property type="molecule type" value="Genomic_DNA"/>
</dbReference>
<comment type="caution">
    <text evidence="3">The sequence shown here is derived from an EMBL/GenBank/DDBJ whole genome shotgun (WGS) entry which is preliminary data.</text>
</comment>
<feature type="region of interest" description="Disordered" evidence="1">
    <location>
        <begin position="1047"/>
        <end position="1073"/>
    </location>
</feature>
<evidence type="ECO:0000313" key="4">
    <source>
        <dbReference type="Proteomes" id="UP000645828"/>
    </source>
</evidence>
<dbReference type="PANTHER" id="PTHR39229">
    <property type="entry name" value="MCG1037962"/>
    <property type="match status" value="1"/>
</dbReference>
<feature type="region of interest" description="Disordered" evidence="1">
    <location>
        <begin position="1"/>
        <end position="69"/>
    </location>
</feature>
<dbReference type="GO" id="GO:0032991">
    <property type="term" value="C:protein-containing complex"/>
    <property type="evidence" value="ECO:0007669"/>
    <property type="project" value="TreeGrafter"/>
</dbReference>
<feature type="region of interest" description="Disordered" evidence="1">
    <location>
        <begin position="233"/>
        <end position="254"/>
    </location>
</feature>